<dbReference type="PANTHER" id="PTHR30074:SF6">
    <property type="entry name" value="FORMATE DEHYDROGENASE GAMMA SUBUNIT"/>
    <property type="match status" value="1"/>
</dbReference>
<dbReference type="GO" id="GO:0022904">
    <property type="term" value="P:respiratory electron transport chain"/>
    <property type="evidence" value="ECO:0007669"/>
    <property type="project" value="InterPro"/>
</dbReference>
<dbReference type="GO" id="GO:0009055">
    <property type="term" value="F:electron transfer activity"/>
    <property type="evidence" value="ECO:0007669"/>
    <property type="project" value="InterPro"/>
</dbReference>
<evidence type="ECO:0000313" key="8">
    <source>
        <dbReference type="EMBL" id="PVE13062.1"/>
    </source>
</evidence>
<dbReference type="Proteomes" id="UP000245992">
    <property type="component" value="Unassembled WGS sequence"/>
</dbReference>
<dbReference type="GO" id="GO:0009061">
    <property type="term" value="P:anaerobic respiration"/>
    <property type="evidence" value="ECO:0007669"/>
    <property type="project" value="TreeGrafter"/>
</dbReference>
<keyword evidence="4 6" id="KW-1133">Transmembrane helix</keyword>
<evidence type="ECO:0000256" key="2">
    <source>
        <dbReference type="ARBA" id="ARBA00022475"/>
    </source>
</evidence>
<feature type="domain" description="Cytochrome b561 bacterial/Ni-hydrogenase" evidence="7">
    <location>
        <begin position="1"/>
        <end position="155"/>
    </location>
</feature>
<dbReference type="GO" id="GO:0015944">
    <property type="term" value="P:formate oxidation"/>
    <property type="evidence" value="ECO:0007669"/>
    <property type="project" value="TreeGrafter"/>
</dbReference>
<dbReference type="GO" id="GO:0009326">
    <property type="term" value="C:formate dehydrogenase complex"/>
    <property type="evidence" value="ECO:0007669"/>
    <property type="project" value="TreeGrafter"/>
</dbReference>
<dbReference type="EMBL" id="AZSP01000045">
    <property type="protein sequence ID" value="PVE13062.1"/>
    <property type="molecule type" value="Genomic_DNA"/>
</dbReference>
<dbReference type="InterPro" id="IPR011577">
    <property type="entry name" value="Cyt_b561_bac/Ni-Hgenase"/>
</dbReference>
<evidence type="ECO:0000256" key="1">
    <source>
        <dbReference type="ARBA" id="ARBA00004651"/>
    </source>
</evidence>
<keyword evidence="9" id="KW-1185">Reference proteome</keyword>
<keyword evidence="3 6" id="KW-0812">Transmembrane</keyword>
<evidence type="ECO:0000256" key="4">
    <source>
        <dbReference type="ARBA" id="ARBA00022989"/>
    </source>
</evidence>
<feature type="transmembrane region" description="Helical" evidence="6">
    <location>
        <begin position="101"/>
        <end position="127"/>
    </location>
</feature>
<evidence type="ECO:0000256" key="5">
    <source>
        <dbReference type="ARBA" id="ARBA00023136"/>
    </source>
</evidence>
<dbReference type="Gene3D" id="1.20.950.20">
    <property type="entry name" value="Transmembrane di-heme cytochromes, Chain C"/>
    <property type="match status" value="1"/>
</dbReference>
<protein>
    <submittedName>
        <fullName evidence="8">Formate dehydrogenase</fullName>
    </submittedName>
</protein>
<dbReference type="GO" id="GO:0005886">
    <property type="term" value="C:plasma membrane"/>
    <property type="evidence" value="ECO:0007669"/>
    <property type="project" value="UniProtKB-SubCell"/>
</dbReference>
<feature type="transmembrane region" description="Helical" evidence="6">
    <location>
        <begin position="40"/>
        <end position="58"/>
    </location>
</feature>
<name>A0A2T7TD74_9ACTN</name>
<dbReference type="STRING" id="1440053.GCA_000718095_05710"/>
<organism evidence="8 9">
    <name type="scientific">Streptomyces scopuliridis RB72</name>
    <dbReference type="NCBI Taxonomy" id="1440053"/>
    <lineage>
        <taxon>Bacteria</taxon>
        <taxon>Bacillati</taxon>
        <taxon>Actinomycetota</taxon>
        <taxon>Actinomycetes</taxon>
        <taxon>Kitasatosporales</taxon>
        <taxon>Streptomycetaceae</taxon>
        <taxon>Streptomyces</taxon>
    </lineage>
</organism>
<gene>
    <name evidence="8" type="ORF">Y717_23760</name>
</gene>
<evidence type="ECO:0000259" key="7">
    <source>
        <dbReference type="Pfam" id="PF01292"/>
    </source>
</evidence>
<dbReference type="AlphaFoldDB" id="A0A2T7TD74"/>
<dbReference type="SUPFAM" id="SSF81342">
    <property type="entry name" value="Transmembrane di-heme cytochromes"/>
    <property type="match status" value="1"/>
</dbReference>
<comment type="subcellular location">
    <subcellularLocation>
        <location evidence="1">Cell membrane</location>
        <topology evidence="1">Multi-pass membrane protein</topology>
    </subcellularLocation>
</comment>
<evidence type="ECO:0000313" key="9">
    <source>
        <dbReference type="Proteomes" id="UP000245992"/>
    </source>
</evidence>
<dbReference type="InterPro" id="IPR016174">
    <property type="entry name" value="Di-haem_cyt_TM"/>
</dbReference>
<evidence type="ECO:0000256" key="3">
    <source>
        <dbReference type="ARBA" id="ARBA00022692"/>
    </source>
</evidence>
<sequence>MHRATGALMLLCVATAGCLYVPQLAELVGRRALVVTLHEWSGLLLPGPLLLGLGSRALRADLRRLNRFLPYDKEWLRAVRRRDARPEARPAGKFNAGQKLYAGWIAGAVLVMLGTGLLMWFTGLAPVLWRTSATFVHDWLALAIGVVLLGHLGMAYGDPQARRGMRTGTVDRAWAEREHPRWKEE</sequence>
<dbReference type="PANTHER" id="PTHR30074">
    <property type="entry name" value="FORMATE DEHYDROGENASE, NITRATE-INDUCIBLE, CYTOCHROME B556 FDN SUBUNIT"/>
    <property type="match status" value="1"/>
</dbReference>
<reference evidence="8 9" key="1">
    <citation type="submission" date="2013-12" db="EMBL/GenBank/DDBJ databases">
        <title>Annotated genome of Streptomyces scopuliridis.</title>
        <authorList>
            <person name="Olson J.B."/>
        </authorList>
    </citation>
    <scope>NUCLEOTIDE SEQUENCE [LARGE SCALE GENOMIC DNA]</scope>
    <source>
        <strain evidence="8 9">RB72</strain>
    </source>
</reference>
<evidence type="ECO:0000256" key="6">
    <source>
        <dbReference type="SAM" id="Phobius"/>
    </source>
</evidence>
<dbReference type="PROSITE" id="PS51257">
    <property type="entry name" value="PROKAR_LIPOPROTEIN"/>
    <property type="match status" value="1"/>
</dbReference>
<keyword evidence="2" id="KW-1003">Cell membrane</keyword>
<dbReference type="Pfam" id="PF01292">
    <property type="entry name" value="Ni_hydr_CYTB"/>
    <property type="match status" value="1"/>
</dbReference>
<proteinExistence type="predicted"/>
<keyword evidence="5 6" id="KW-0472">Membrane</keyword>
<feature type="transmembrane region" description="Helical" evidence="6">
    <location>
        <begin position="139"/>
        <end position="157"/>
    </location>
</feature>
<dbReference type="GO" id="GO:0036397">
    <property type="term" value="F:formate dehydrogenase (quinone) activity"/>
    <property type="evidence" value="ECO:0007669"/>
    <property type="project" value="TreeGrafter"/>
</dbReference>
<dbReference type="InterPro" id="IPR051817">
    <property type="entry name" value="FDH_cytochrome_b556_subunit"/>
</dbReference>
<comment type="caution">
    <text evidence="8">The sequence shown here is derived from an EMBL/GenBank/DDBJ whole genome shotgun (WGS) entry which is preliminary data.</text>
</comment>
<accession>A0A2T7TD74</accession>